<dbReference type="RefSeq" id="YP_007474198.1">
    <property type="nucleotide sequence ID" value="NC_020309.1"/>
</dbReference>
<reference evidence="2" key="1">
    <citation type="journal article" date="2013" name="Syst. Entomol.">
        <title>Phylogenomics of Hemiptera (Insecta: Paraneoptera) based on mitochondrial genomes.</title>
        <authorList>
            <person name="Cui Y."/>
            <person name="Xie G."/>
            <person name="Hua J."/>
            <person name="Dang K."/>
            <person name="Zhou J."/>
            <person name="Liu X."/>
            <person name="Wang G."/>
            <person name="Yu X."/>
            <person name="Bu W."/>
        </authorList>
    </citation>
    <scope>NUCLEOTIDE SEQUENCE</scope>
</reference>
<feature type="transmembrane region" description="Helical" evidence="1">
    <location>
        <begin position="21"/>
        <end position="43"/>
    </location>
</feature>
<dbReference type="CTD" id="4541"/>
<gene>
    <name evidence="2" type="primary">ND6</name>
</gene>
<evidence type="ECO:0000256" key="1">
    <source>
        <dbReference type="SAM" id="Phobius"/>
    </source>
</evidence>
<dbReference type="AlphaFoldDB" id="L7N6K5"/>
<keyword evidence="1" id="KW-1133">Transmembrane helix</keyword>
<organism evidence="2">
    <name type="scientific">Hackeriella veitchi</name>
    <dbReference type="NCBI Taxonomy" id="60873"/>
    <lineage>
        <taxon>Eukaryota</taxon>
        <taxon>Metazoa</taxon>
        <taxon>Ecdysozoa</taxon>
        <taxon>Arthropoda</taxon>
        <taxon>Hexapoda</taxon>
        <taxon>Insecta</taxon>
        <taxon>Pterygota</taxon>
        <taxon>Neoptera</taxon>
        <taxon>Paraneoptera</taxon>
        <taxon>Hemiptera</taxon>
        <taxon>Coleorrhyncha</taxon>
        <taxon>Peloridiidae</taxon>
        <taxon>Hackeriella</taxon>
    </lineage>
</organism>
<feature type="transmembrane region" description="Helical" evidence="1">
    <location>
        <begin position="49"/>
        <end position="70"/>
    </location>
</feature>
<accession>L7N6K5</accession>
<feature type="transmembrane region" description="Helical" evidence="1">
    <location>
        <begin position="139"/>
        <end position="160"/>
    </location>
</feature>
<sequence length="169" mass="19266">MIKLMLTTCHMTLSTNFMFTTHPLIMGYILLLQTVITCLLVNYIQSSNWIAFVTFSLIMGNMLIMFLYVVSLASNEVIKSTSFMPHMKSLLLMIMLVMMPGVWIKTHSLEMINNSLTLQLPVVETNLLAKMFYHNSSTLVIILMLMLFFSLCSTALLTTIHEGPMRPMN</sequence>
<name>L7N6K5_9HEMI</name>
<evidence type="ECO:0000313" key="2">
    <source>
        <dbReference type="EMBL" id="ACV96710.1"/>
    </source>
</evidence>
<proteinExistence type="predicted"/>
<protein>
    <submittedName>
        <fullName evidence="2">NADH dehydrogenase subunit 6</fullName>
    </submittedName>
</protein>
<geneLocation type="mitochondrion" evidence="2"/>
<keyword evidence="1" id="KW-0472">Membrane</keyword>
<dbReference type="EMBL" id="GQ884145">
    <property type="protein sequence ID" value="ACV96710.1"/>
    <property type="molecule type" value="Genomic_DNA"/>
</dbReference>
<feature type="transmembrane region" description="Helical" evidence="1">
    <location>
        <begin position="90"/>
        <end position="106"/>
    </location>
</feature>
<keyword evidence="2" id="KW-0496">Mitochondrion</keyword>
<keyword evidence="1" id="KW-0812">Transmembrane</keyword>
<dbReference type="GeneID" id="14656943"/>